<feature type="domain" description="TRUD" evidence="6">
    <location>
        <begin position="263"/>
        <end position="469"/>
    </location>
</feature>
<organism evidence="7 8">
    <name type="scientific">Cylicocyclus nassatus</name>
    <name type="common">Nematode worm</name>
    <dbReference type="NCBI Taxonomy" id="53992"/>
    <lineage>
        <taxon>Eukaryota</taxon>
        <taxon>Metazoa</taxon>
        <taxon>Ecdysozoa</taxon>
        <taxon>Nematoda</taxon>
        <taxon>Chromadorea</taxon>
        <taxon>Rhabditida</taxon>
        <taxon>Rhabditina</taxon>
        <taxon>Rhabditomorpha</taxon>
        <taxon>Strongyloidea</taxon>
        <taxon>Strongylidae</taxon>
        <taxon>Cylicocyclus</taxon>
    </lineage>
</organism>
<gene>
    <name evidence="7" type="ORF">CYNAS_LOCUS14016</name>
</gene>
<dbReference type="InterPro" id="IPR020103">
    <property type="entry name" value="PsdUridine_synth_cat_dom_sf"/>
</dbReference>
<dbReference type="InterPro" id="IPR029071">
    <property type="entry name" value="Ubiquitin-like_domsf"/>
</dbReference>
<evidence type="ECO:0000259" key="6">
    <source>
        <dbReference type="PROSITE" id="PS50984"/>
    </source>
</evidence>
<evidence type="ECO:0000256" key="1">
    <source>
        <dbReference type="ARBA" id="ARBA00007953"/>
    </source>
</evidence>
<sequence length="1022" mass="114260">MEVDYGITQYLGDRSVSVPCVMKELYSDFIVQEILEDETVLRLATASEVRNYVKEEEEKGVDEAVDVPSSLSPEQVKALDALDKNSKPYSIPVEGLSKDDRKAIHDFVRLRYQGKLGSETSEKGIEISYCGVNSRTRKRKRWAKDCPNHCYFTLAKENKDTSYALGLIAKFLNVTTNTFRTHGIKDRRAVTCQRVSCNRIEKERILSLNPRLRDIVVYDFSYHDEDLKMGGHWGNRFSIILRSIPPATQNILEERLEQLAKDGFINYFGTQRFGSCDTNTATVGKHILRRDWEEAIRVILSNEHMPGYLGTVGDAVRCWEKTKDAAQALKQLKGSQAFASIEAIIFKCLAKGGTWQQCITDALPINLRSLYVHAYQSLLWNKVVSRRIAEKGTVVLPDDLGKDGQKLGDRASIFDVYIPLPGENVTYVKNYVCEWYQEMLKDDGLSYSSFSSLEDRFALGETSRAMLICPKDVKWKFMRYSEPRAHLQNGINTRAIDEKEMVGDLMALQVQFSLPSGCYATVALRQVTGTDMGKRSMKAHAESAKNGTSMEEDVEEAGVETEVPLILNGDNHNKSPQTSPSKGDASEENMKISVKNRTDGNVFQLEVDPESTMGALRSQICSHFGPTCNPASLRICLGDNELDFDDSTKVKDAGIVSGDRLFLEGLSTSTAPVKVEMKAPERQTTKEDEEMEQESESDELSSFRDRVLRAARNYMEDSGYSNKSLQSWCVEKLSGAELDFERRTRNQVSHIYVVITAFSYPNNSAIVNVGRMVDQSRKLLSSFTVEPATVKDSVINGLALALSGSAATGVTLVHLFSLRIIREQIMRHMEPRGVVRLSGASRLLHSILQAPSVDRSYWMQRLSSDFGTAKVQEAQRAGKTFRGSYVDEYAALKAAQRALEPTSNPILQGNPYAFPRPPYAPYPYPYGPYPPAQPRAPDPPRHPDPLFPAPDPLQPIPDPNPLVQPPRIGPSGPLGPLGGRNPFDPFDPSNQEIFPGRPNQGVPRGGPRIFPANRWDRGNDFI</sequence>
<feature type="region of interest" description="Disordered" evidence="5">
    <location>
        <begin position="567"/>
        <end position="588"/>
    </location>
</feature>
<comment type="catalytic activity">
    <reaction evidence="4">
        <text>a uridine in tRNA = a pseudouridine in tRNA</text>
        <dbReference type="Rhea" id="RHEA:54572"/>
        <dbReference type="Rhea" id="RHEA-COMP:13339"/>
        <dbReference type="Rhea" id="RHEA-COMP:13934"/>
        <dbReference type="ChEBI" id="CHEBI:65314"/>
        <dbReference type="ChEBI" id="CHEBI:65315"/>
    </reaction>
</comment>
<keyword evidence="3" id="KW-0413">Isomerase</keyword>
<comment type="similarity">
    <text evidence="1">Belongs to the pseudouridine synthase TruD family.</text>
</comment>
<dbReference type="CDD" id="cd02576">
    <property type="entry name" value="PseudoU_synth_ScPUS7"/>
    <property type="match status" value="1"/>
</dbReference>
<dbReference type="Gene3D" id="3.10.20.90">
    <property type="entry name" value="Phosphatidylinositol 3-kinase Catalytic Subunit, Chain A, domain 1"/>
    <property type="match status" value="1"/>
</dbReference>
<feature type="compositionally biased region" description="Pro residues" evidence="5">
    <location>
        <begin position="924"/>
        <end position="937"/>
    </location>
</feature>
<dbReference type="NCBIfam" id="TIGR00094">
    <property type="entry name" value="tRNA_TruD_broad"/>
    <property type="match status" value="1"/>
</dbReference>
<dbReference type="InterPro" id="IPR042214">
    <property type="entry name" value="TruD_catalytic"/>
</dbReference>
<dbReference type="GO" id="GO:0005634">
    <property type="term" value="C:nucleus"/>
    <property type="evidence" value="ECO:0007669"/>
    <property type="project" value="TreeGrafter"/>
</dbReference>
<dbReference type="Proteomes" id="UP001176961">
    <property type="component" value="Unassembled WGS sequence"/>
</dbReference>
<dbReference type="SUPFAM" id="SSF55120">
    <property type="entry name" value="Pseudouridine synthase"/>
    <property type="match status" value="1"/>
</dbReference>
<evidence type="ECO:0000313" key="8">
    <source>
        <dbReference type="Proteomes" id="UP001176961"/>
    </source>
</evidence>
<dbReference type="GO" id="GO:0008033">
    <property type="term" value="P:tRNA processing"/>
    <property type="evidence" value="ECO:0007669"/>
    <property type="project" value="UniProtKB-KW"/>
</dbReference>
<comment type="caution">
    <text evidence="7">The sequence shown here is derived from an EMBL/GenBank/DDBJ whole genome shotgun (WGS) entry which is preliminary data.</text>
</comment>
<keyword evidence="2" id="KW-0819">tRNA processing</keyword>
<feature type="compositionally biased region" description="Pro residues" evidence="5">
    <location>
        <begin position="945"/>
        <end position="968"/>
    </location>
</feature>
<reference evidence="7" key="1">
    <citation type="submission" date="2023-07" db="EMBL/GenBank/DDBJ databases">
        <authorList>
            <consortium name="CYATHOMIX"/>
        </authorList>
    </citation>
    <scope>NUCLEOTIDE SEQUENCE</scope>
    <source>
        <strain evidence="7">N/A</strain>
    </source>
</reference>
<proteinExistence type="inferred from homology"/>
<feature type="compositionally biased region" description="Acidic residues" evidence="5">
    <location>
        <begin position="687"/>
        <end position="699"/>
    </location>
</feature>
<dbReference type="Pfam" id="PF01142">
    <property type="entry name" value="TruD"/>
    <property type="match status" value="1"/>
</dbReference>
<dbReference type="InterPro" id="IPR011760">
    <property type="entry name" value="PsdUridine_synth_TruD_insert"/>
</dbReference>
<feature type="region of interest" description="Disordered" evidence="5">
    <location>
        <begin position="924"/>
        <end position="1022"/>
    </location>
</feature>
<evidence type="ECO:0000256" key="4">
    <source>
        <dbReference type="ARBA" id="ARBA00036943"/>
    </source>
</evidence>
<dbReference type="PANTHER" id="PTHR13326:SF31">
    <property type="entry name" value="PSEUDOURIDYLATE SYNTHASE 7 HOMOLOG"/>
    <property type="match status" value="1"/>
</dbReference>
<evidence type="ECO:0000256" key="5">
    <source>
        <dbReference type="SAM" id="MobiDB-lite"/>
    </source>
</evidence>
<dbReference type="SUPFAM" id="SSF54236">
    <property type="entry name" value="Ubiquitin-like"/>
    <property type="match status" value="1"/>
</dbReference>
<evidence type="ECO:0000256" key="3">
    <source>
        <dbReference type="ARBA" id="ARBA00023235"/>
    </source>
</evidence>
<dbReference type="Gene3D" id="3.30.2350.20">
    <property type="entry name" value="TruD, catalytic domain"/>
    <property type="match status" value="2"/>
</dbReference>
<dbReference type="AlphaFoldDB" id="A0AA36H1R8"/>
<dbReference type="GO" id="GO:0001522">
    <property type="term" value="P:pseudouridine synthesis"/>
    <property type="evidence" value="ECO:0007669"/>
    <property type="project" value="InterPro"/>
</dbReference>
<dbReference type="HAMAP" id="MF_01082">
    <property type="entry name" value="TruD"/>
    <property type="match status" value="1"/>
</dbReference>
<evidence type="ECO:0000256" key="2">
    <source>
        <dbReference type="ARBA" id="ARBA00022694"/>
    </source>
</evidence>
<accession>A0AA36H1R8</accession>
<dbReference type="GO" id="GO:0009982">
    <property type="term" value="F:pseudouridine synthase activity"/>
    <property type="evidence" value="ECO:0007669"/>
    <property type="project" value="InterPro"/>
</dbReference>
<dbReference type="GO" id="GO:0003723">
    <property type="term" value="F:RNA binding"/>
    <property type="evidence" value="ECO:0007669"/>
    <property type="project" value="InterPro"/>
</dbReference>
<dbReference type="PROSITE" id="PS50984">
    <property type="entry name" value="TRUD"/>
    <property type="match status" value="1"/>
</dbReference>
<dbReference type="PANTHER" id="PTHR13326">
    <property type="entry name" value="TRNA PSEUDOURIDINE SYNTHASE D"/>
    <property type="match status" value="1"/>
</dbReference>
<keyword evidence="8" id="KW-1185">Reference proteome</keyword>
<dbReference type="InterPro" id="IPR020119">
    <property type="entry name" value="PsdUridine_synth_TruD_CS"/>
</dbReference>
<dbReference type="EMBL" id="CATQJL010000305">
    <property type="protein sequence ID" value="CAJ0602033.1"/>
    <property type="molecule type" value="Genomic_DNA"/>
</dbReference>
<dbReference type="InterPro" id="IPR001656">
    <property type="entry name" value="PsdUridine_synth_TruD"/>
</dbReference>
<feature type="region of interest" description="Disordered" evidence="5">
    <location>
        <begin position="679"/>
        <end position="702"/>
    </location>
</feature>
<name>A0AA36H1R8_CYLNA</name>
<evidence type="ECO:0000313" key="7">
    <source>
        <dbReference type="EMBL" id="CAJ0602033.1"/>
    </source>
</evidence>
<protein>
    <recommendedName>
        <fullName evidence="6">TRUD domain-containing protein</fullName>
    </recommendedName>
</protein>
<dbReference type="PROSITE" id="PS01268">
    <property type="entry name" value="UPF0024"/>
    <property type="match status" value="1"/>
</dbReference>